<dbReference type="CDD" id="cd05244">
    <property type="entry name" value="BVR-B_like_SDR_a"/>
    <property type="match status" value="1"/>
</dbReference>
<dbReference type="Pfam" id="PF13460">
    <property type="entry name" value="NAD_binding_10"/>
    <property type="match status" value="1"/>
</dbReference>
<feature type="domain" description="NAD(P)-binding" evidence="1">
    <location>
        <begin position="7"/>
        <end position="198"/>
    </location>
</feature>
<accession>A0A2W5E6G0</accession>
<evidence type="ECO:0000313" key="3">
    <source>
        <dbReference type="Proteomes" id="UP000249633"/>
    </source>
</evidence>
<dbReference type="SUPFAM" id="SSF51735">
    <property type="entry name" value="NAD(P)-binding Rossmann-fold domains"/>
    <property type="match status" value="1"/>
</dbReference>
<protein>
    <submittedName>
        <fullName evidence="2">3-beta hydroxysteroid dehydrogenase</fullName>
    </submittedName>
</protein>
<gene>
    <name evidence="2" type="ORF">DI603_01590</name>
</gene>
<dbReference type="PANTHER" id="PTHR43355">
    <property type="entry name" value="FLAVIN REDUCTASE (NADPH)"/>
    <property type="match status" value="1"/>
</dbReference>
<organism evidence="2 3">
    <name type="scientific">Roseateles depolymerans</name>
    <dbReference type="NCBI Taxonomy" id="76731"/>
    <lineage>
        <taxon>Bacteria</taxon>
        <taxon>Pseudomonadati</taxon>
        <taxon>Pseudomonadota</taxon>
        <taxon>Betaproteobacteria</taxon>
        <taxon>Burkholderiales</taxon>
        <taxon>Sphaerotilaceae</taxon>
        <taxon>Roseateles</taxon>
    </lineage>
</organism>
<dbReference type="PANTHER" id="PTHR43355:SF2">
    <property type="entry name" value="FLAVIN REDUCTASE (NADPH)"/>
    <property type="match status" value="1"/>
</dbReference>
<reference evidence="2 3" key="1">
    <citation type="submission" date="2017-08" db="EMBL/GenBank/DDBJ databases">
        <title>Infants hospitalized years apart are colonized by the same room-sourced microbial strains.</title>
        <authorList>
            <person name="Brooks B."/>
            <person name="Olm M.R."/>
            <person name="Firek B.A."/>
            <person name="Baker R."/>
            <person name="Thomas B.C."/>
            <person name="Morowitz M.J."/>
            <person name="Banfield J.F."/>
        </authorList>
    </citation>
    <scope>NUCLEOTIDE SEQUENCE [LARGE SCALE GENOMIC DNA]</scope>
    <source>
        <strain evidence="2">S2_012_000_R2_81</strain>
    </source>
</reference>
<dbReference type="AlphaFoldDB" id="A0A2W5E6G0"/>
<dbReference type="InterPro" id="IPR016040">
    <property type="entry name" value="NAD(P)-bd_dom"/>
</dbReference>
<dbReference type="EMBL" id="QFOD01000001">
    <property type="protein sequence ID" value="PZP36680.1"/>
    <property type="molecule type" value="Genomic_DNA"/>
</dbReference>
<sequence length="213" mass="22590">MNIALIGATGFVGAALLNELLTRGHQVRALQRDPAKLAARPGLEARAVDVLNDADLAAQFEGVDAVVSAYNAGWGNPQLHDDFLRGSEAIATAARQAGVRLLVVGGAGSLFVAPGQQLVDSPAFPAEWKSGALAARELLNRLRADTSTLDWSFVSPAIHLEPGERTGQYRLGGEQPVVDSEGHSRISVADLAAAIVDEVETPRHHRQRFTAAY</sequence>
<dbReference type="GO" id="GO:0016646">
    <property type="term" value="F:oxidoreductase activity, acting on the CH-NH group of donors, NAD or NADP as acceptor"/>
    <property type="evidence" value="ECO:0007669"/>
    <property type="project" value="TreeGrafter"/>
</dbReference>
<comment type="caution">
    <text evidence="2">The sequence shown here is derived from an EMBL/GenBank/DDBJ whole genome shotgun (WGS) entry which is preliminary data.</text>
</comment>
<dbReference type="Proteomes" id="UP000249633">
    <property type="component" value="Unassembled WGS sequence"/>
</dbReference>
<evidence type="ECO:0000259" key="1">
    <source>
        <dbReference type="Pfam" id="PF13460"/>
    </source>
</evidence>
<proteinExistence type="predicted"/>
<dbReference type="InterPro" id="IPR051606">
    <property type="entry name" value="Polyketide_Oxido-like"/>
</dbReference>
<dbReference type="Gene3D" id="3.40.50.720">
    <property type="entry name" value="NAD(P)-binding Rossmann-like Domain"/>
    <property type="match status" value="1"/>
</dbReference>
<evidence type="ECO:0000313" key="2">
    <source>
        <dbReference type="EMBL" id="PZP36680.1"/>
    </source>
</evidence>
<name>A0A2W5E6G0_9BURK</name>
<dbReference type="InterPro" id="IPR036291">
    <property type="entry name" value="NAD(P)-bd_dom_sf"/>
</dbReference>